<evidence type="ECO:0000256" key="1">
    <source>
        <dbReference type="SAM" id="SignalP"/>
    </source>
</evidence>
<evidence type="ECO:0008006" key="4">
    <source>
        <dbReference type="Google" id="ProtNLM"/>
    </source>
</evidence>
<dbReference type="AlphaFoldDB" id="C6RJA1"/>
<name>C6RJA1_9BACT</name>
<dbReference type="Proteomes" id="UP000003107">
    <property type="component" value="Unassembled WGS sequence"/>
</dbReference>
<protein>
    <recommendedName>
        <fullName evidence="4">Lipoprotein</fullName>
    </recommendedName>
</protein>
<keyword evidence="1" id="KW-0732">Signal</keyword>
<evidence type="ECO:0000313" key="3">
    <source>
        <dbReference type="Proteomes" id="UP000003107"/>
    </source>
</evidence>
<comment type="caution">
    <text evidence="2">The sequence shown here is derived from an EMBL/GenBank/DDBJ whole genome shotgun (WGS) entry which is preliminary data.</text>
</comment>
<dbReference type="STRING" id="553219.CAMSH0001_0203"/>
<gene>
    <name evidence="2" type="ORF">CAMSH0001_0203</name>
</gene>
<organism evidence="2 3">
    <name type="scientific">Campylobacter showae RM3277</name>
    <dbReference type="NCBI Taxonomy" id="553219"/>
    <lineage>
        <taxon>Bacteria</taxon>
        <taxon>Pseudomonadati</taxon>
        <taxon>Campylobacterota</taxon>
        <taxon>Epsilonproteobacteria</taxon>
        <taxon>Campylobacterales</taxon>
        <taxon>Campylobacteraceae</taxon>
        <taxon>Campylobacter</taxon>
    </lineage>
</organism>
<dbReference type="RefSeq" id="WP_004321852.1">
    <property type="nucleotide sequence ID" value="NZ_ACVQ01000033.1"/>
</dbReference>
<sequence length="119" mass="13528">MRKVCLVCALALALAGAECSPYLRLAVIGGKSALNQMEDENIKATEVSCKDEIIAYEYVFKNSQNVDWEAISDEYKKEFTSTMKELLVEDFCSDQNTLMVLQKAKSIVMNYRIPKRRAF</sequence>
<proteinExistence type="predicted"/>
<keyword evidence="3" id="KW-1185">Reference proteome</keyword>
<dbReference type="OrthoDB" id="9946060at2"/>
<feature type="chain" id="PRO_5002970084" description="Lipoprotein" evidence="1">
    <location>
        <begin position="20"/>
        <end position="119"/>
    </location>
</feature>
<reference evidence="2 3" key="1">
    <citation type="submission" date="2009-07" db="EMBL/GenBank/DDBJ databases">
        <authorList>
            <person name="Madupu R."/>
            <person name="Sebastian Y."/>
            <person name="Durkin A.S."/>
            <person name="Torralba M."/>
            <person name="Methe B."/>
            <person name="Sutton G.G."/>
            <person name="Strausberg R.L."/>
            <person name="Nelson K.E."/>
        </authorList>
    </citation>
    <scope>NUCLEOTIDE SEQUENCE [LARGE SCALE GENOMIC DNA]</scope>
    <source>
        <strain evidence="2 3">RM3277</strain>
    </source>
</reference>
<accession>C6RJA1</accession>
<evidence type="ECO:0000313" key="2">
    <source>
        <dbReference type="EMBL" id="EET78682.1"/>
    </source>
</evidence>
<dbReference type="GeneID" id="60989471"/>
<feature type="signal peptide" evidence="1">
    <location>
        <begin position="1"/>
        <end position="19"/>
    </location>
</feature>
<dbReference type="EMBL" id="ACVQ01000033">
    <property type="protein sequence ID" value="EET78682.1"/>
    <property type="molecule type" value="Genomic_DNA"/>
</dbReference>